<gene>
    <name evidence="1" type="ORF">EHQ17_08980</name>
</gene>
<dbReference type="InterPro" id="IPR026302">
    <property type="entry name" value="NEDD4-bd_p2"/>
</dbReference>
<dbReference type="SUPFAM" id="SSF52540">
    <property type="entry name" value="P-loop containing nucleoside triphosphate hydrolases"/>
    <property type="match status" value="1"/>
</dbReference>
<dbReference type="OrthoDB" id="6182772at2"/>
<organism evidence="1 2">
    <name type="scientific">Leptospira gomenensis</name>
    <dbReference type="NCBI Taxonomy" id="2484974"/>
    <lineage>
        <taxon>Bacteria</taxon>
        <taxon>Pseudomonadati</taxon>
        <taxon>Spirochaetota</taxon>
        <taxon>Spirochaetia</taxon>
        <taxon>Leptospirales</taxon>
        <taxon>Leptospiraceae</taxon>
        <taxon>Leptospira</taxon>
    </lineage>
</organism>
<keyword evidence="2" id="KW-1185">Reference proteome</keyword>
<proteinExistence type="predicted"/>
<name>A0A5F1YIA6_9LEPT</name>
<dbReference type="InterPro" id="IPR027417">
    <property type="entry name" value="P-loop_NTPase"/>
</dbReference>
<protein>
    <submittedName>
        <fullName evidence="1">ATP-binding protein</fullName>
    </submittedName>
</protein>
<evidence type="ECO:0000313" key="2">
    <source>
        <dbReference type="Proteomes" id="UP000298277"/>
    </source>
</evidence>
<dbReference type="AlphaFoldDB" id="A0A5F1YIA6"/>
<reference evidence="1" key="1">
    <citation type="journal article" date="2019" name="PLoS Negl. Trop. Dis.">
        <title>Revisiting the worldwide diversity of Leptospira species in the environment.</title>
        <authorList>
            <person name="Vincent A.T."/>
            <person name="Schiettekatte O."/>
            <person name="Bourhy P."/>
            <person name="Veyrier F.J."/>
            <person name="Picardeau M."/>
        </authorList>
    </citation>
    <scope>NUCLEOTIDE SEQUENCE [LARGE SCALE GENOMIC DNA]</scope>
    <source>
        <strain evidence="1">201800299</strain>
    </source>
</reference>
<evidence type="ECO:0000313" key="1">
    <source>
        <dbReference type="EMBL" id="TGK34545.1"/>
    </source>
</evidence>
<comment type="caution">
    <text evidence="1">The sequence shown here is derived from an EMBL/GenBank/DDBJ whole genome shotgun (WGS) entry which is preliminary data.</text>
</comment>
<dbReference type="Gene3D" id="3.40.50.300">
    <property type="entry name" value="P-loop containing nucleotide triphosphate hydrolases"/>
    <property type="match status" value="1"/>
</dbReference>
<keyword evidence="1" id="KW-0547">Nucleotide-binding</keyword>
<dbReference type="PANTHER" id="PTHR13308:SF40">
    <property type="entry name" value="NEDD4-BINDING PROTEIN 2-LIKE 1"/>
    <property type="match status" value="1"/>
</dbReference>
<dbReference type="GO" id="GO:0005524">
    <property type="term" value="F:ATP binding"/>
    <property type="evidence" value="ECO:0007669"/>
    <property type="project" value="UniProtKB-KW"/>
</dbReference>
<dbReference type="RefSeq" id="WP_135595306.1">
    <property type="nucleotide sequence ID" value="NZ_RQEZ01000114.1"/>
</dbReference>
<accession>A0A5F1YIA6</accession>
<dbReference type="PANTHER" id="PTHR13308">
    <property type="entry name" value="NEDD4-BINDING PROTEIN 2-LIKE 1"/>
    <property type="match status" value="1"/>
</dbReference>
<dbReference type="Pfam" id="PF13671">
    <property type="entry name" value="AAA_33"/>
    <property type="match status" value="1"/>
</dbReference>
<dbReference type="EMBL" id="RQFA01000037">
    <property type="protein sequence ID" value="TGK34545.1"/>
    <property type="molecule type" value="Genomic_DNA"/>
</dbReference>
<dbReference type="Proteomes" id="UP000298277">
    <property type="component" value="Unassembled WGS sequence"/>
</dbReference>
<keyword evidence="1" id="KW-0067">ATP-binding</keyword>
<sequence length="141" mass="16348">MNSDQNLILLRGLPGAGKSTLATVLSEKGTYPVFSVDDYFTDPQTKEYRFDHKENHKAYRSCEENVRNALRSGISKVFVDNTFTLLWELEPYFRMASDVDCTLFVVTVENYHNGQNIHSIEIEQIRKMASKYKVRLFPEET</sequence>